<dbReference type="CDD" id="cd00086">
    <property type="entry name" value="homeodomain"/>
    <property type="match status" value="1"/>
</dbReference>
<evidence type="ECO:0000256" key="3">
    <source>
        <dbReference type="ARBA" id="ARBA00023155"/>
    </source>
</evidence>
<dbReference type="Gene3D" id="1.10.10.60">
    <property type="entry name" value="Homeodomain-like"/>
    <property type="match status" value="1"/>
</dbReference>
<dbReference type="GO" id="GO:0003677">
    <property type="term" value="F:DNA binding"/>
    <property type="evidence" value="ECO:0007669"/>
    <property type="project" value="UniProtKB-UniRule"/>
</dbReference>
<organism evidence="9 10">
    <name type="scientific">Operophtera brumata</name>
    <name type="common">Winter moth</name>
    <name type="synonym">Phalaena brumata</name>
    <dbReference type="NCBI Taxonomy" id="104452"/>
    <lineage>
        <taxon>Eukaryota</taxon>
        <taxon>Metazoa</taxon>
        <taxon>Ecdysozoa</taxon>
        <taxon>Arthropoda</taxon>
        <taxon>Hexapoda</taxon>
        <taxon>Insecta</taxon>
        <taxon>Pterygota</taxon>
        <taxon>Neoptera</taxon>
        <taxon>Endopterygota</taxon>
        <taxon>Lepidoptera</taxon>
        <taxon>Glossata</taxon>
        <taxon>Ditrysia</taxon>
        <taxon>Geometroidea</taxon>
        <taxon>Geometridae</taxon>
        <taxon>Larentiinae</taxon>
        <taxon>Operophtera</taxon>
    </lineage>
</organism>
<evidence type="ECO:0000313" key="9">
    <source>
        <dbReference type="EMBL" id="KOB75726.1"/>
    </source>
</evidence>
<dbReference type="PANTHER" id="PTHR24333">
    <property type="entry name" value="HOMEO BOX HB9 LIKE A-RELATED"/>
    <property type="match status" value="1"/>
</dbReference>
<dbReference type="InterPro" id="IPR009057">
    <property type="entry name" value="Homeodomain-like_sf"/>
</dbReference>
<proteinExistence type="predicted"/>
<dbReference type="STRING" id="104452.A0A0L7LKL4"/>
<dbReference type="GO" id="GO:0005634">
    <property type="term" value="C:nucleus"/>
    <property type="evidence" value="ECO:0007669"/>
    <property type="project" value="UniProtKB-SubCell"/>
</dbReference>
<feature type="region of interest" description="Disordered" evidence="7">
    <location>
        <begin position="254"/>
        <end position="297"/>
    </location>
</feature>
<keyword evidence="2 5" id="KW-0238">DNA-binding</keyword>
<keyword evidence="10" id="KW-1185">Reference proteome</keyword>
<keyword evidence="4 5" id="KW-0539">Nucleus</keyword>
<dbReference type="Pfam" id="PF00046">
    <property type="entry name" value="Homeodomain"/>
    <property type="match status" value="1"/>
</dbReference>
<feature type="domain" description="Homeobox" evidence="8">
    <location>
        <begin position="15"/>
        <end position="75"/>
    </location>
</feature>
<dbReference type="AlphaFoldDB" id="A0A0L7LKL4"/>
<gene>
    <name evidence="9" type="ORF">OBRU01_06970</name>
</gene>
<dbReference type="PROSITE" id="PS50071">
    <property type="entry name" value="HOMEOBOX_2"/>
    <property type="match status" value="1"/>
</dbReference>
<feature type="DNA-binding region" description="Homeobox" evidence="5">
    <location>
        <begin position="17"/>
        <end position="76"/>
    </location>
</feature>
<dbReference type="EMBL" id="JTDY01000835">
    <property type="protein sequence ID" value="KOB75726.1"/>
    <property type="molecule type" value="Genomic_DNA"/>
</dbReference>
<evidence type="ECO:0000259" key="8">
    <source>
        <dbReference type="PROSITE" id="PS50071"/>
    </source>
</evidence>
<dbReference type="GO" id="GO:0000981">
    <property type="term" value="F:DNA-binding transcription factor activity, RNA polymerase II-specific"/>
    <property type="evidence" value="ECO:0007669"/>
    <property type="project" value="InterPro"/>
</dbReference>
<evidence type="ECO:0000256" key="7">
    <source>
        <dbReference type="SAM" id="MobiDB-lite"/>
    </source>
</evidence>
<dbReference type="PANTHER" id="PTHR24333:SF8">
    <property type="entry name" value="HOMEOBOX PROTEIN CEH-62"/>
    <property type="match status" value="1"/>
</dbReference>
<dbReference type="PROSITE" id="PS00027">
    <property type="entry name" value="HOMEOBOX_1"/>
    <property type="match status" value="1"/>
</dbReference>
<dbReference type="Proteomes" id="UP000037510">
    <property type="component" value="Unassembled WGS sequence"/>
</dbReference>
<name>A0A0L7LKL4_OPEBR</name>
<evidence type="ECO:0000256" key="5">
    <source>
        <dbReference type="PROSITE-ProRule" id="PRU00108"/>
    </source>
</evidence>
<evidence type="ECO:0000256" key="1">
    <source>
        <dbReference type="ARBA" id="ARBA00004123"/>
    </source>
</evidence>
<keyword evidence="3 5" id="KW-0371">Homeobox</keyword>
<sequence length="390" mass="44881">MEPGSSSMIIIRPIWKPKRFRSAFTTEQIQFLEQQFKKFPYVSSEHRKEISMALKIKEKAIKIWFQNRRMKEKKESINKELDNVRTNEVDSQDQLNNVCNLSSANEQHLYPLPTIMKSVETSKKLTKTNTDSVYSQNRDQVNTTMQVSQNLPTNNINSHMNINEDLNIKTQLPLEPSRNVDLTQINLTQSGKFKNKVQVPAAYFLNDDSTQRNSLQRGQCKNKNPSIYRKSADFRTDSKKLKKEIKHLINPIHKPKIQRKEVPGHPTISVKPKISPEDFSSNKKARPPDTPPRQATLNSPAYYPVMPTFYPHPFISPGRVIWKPMHIMPAMPPGTAISVPSNHQARFRHDQNHNCYCNCHGNPQPFTVPATQISAYPQYVISSPFQNPIP</sequence>
<evidence type="ECO:0000256" key="6">
    <source>
        <dbReference type="RuleBase" id="RU000682"/>
    </source>
</evidence>
<protein>
    <submittedName>
        <fullName evidence="9">Hox cluster protein ShxB</fullName>
    </submittedName>
</protein>
<accession>A0A0L7LKL4</accession>
<evidence type="ECO:0000256" key="4">
    <source>
        <dbReference type="ARBA" id="ARBA00023242"/>
    </source>
</evidence>
<dbReference type="InterPro" id="IPR001356">
    <property type="entry name" value="HD"/>
</dbReference>
<evidence type="ECO:0000313" key="10">
    <source>
        <dbReference type="Proteomes" id="UP000037510"/>
    </source>
</evidence>
<evidence type="ECO:0000256" key="2">
    <source>
        <dbReference type="ARBA" id="ARBA00023125"/>
    </source>
</evidence>
<dbReference type="SMART" id="SM00389">
    <property type="entry name" value="HOX"/>
    <property type="match status" value="1"/>
</dbReference>
<dbReference type="InterPro" id="IPR017970">
    <property type="entry name" value="Homeobox_CS"/>
</dbReference>
<reference evidence="9 10" key="1">
    <citation type="journal article" date="2015" name="Genome Biol. Evol.">
        <title>The genome of winter moth (Operophtera brumata) provides a genomic perspective on sexual dimorphism and phenology.</title>
        <authorList>
            <person name="Derks M.F."/>
            <person name="Smit S."/>
            <person name="Salis L."/>
            <person name="Schijlen E."/>
            <person name="Bossers A."/>
            <person name="Mateman C."/>
            <person name="Pijl A.S."/>
            <person name="de Ridder D."/>
            <person name="Groenen M.A."/>
            <person name="Visser M.E."/>
            <person name="Megens H.J."/>
        </authorList>
    </citation>
    <scope>NUCLEOTIDE SEQUENCE [LARGE SCALE GENOMIC DNA]</scope>
    <source>
        <strain evidence="9">WM2013NL</strain>
        <tissue evidence="9">Head and thorax</tissue>
    </source>
</reference>
<dbReference type="InterPro" id="IPR050848">
    <property type="entry name" value="Homeobox_TF"/>
</dbReference>
<comment type="caution">
    <text evidence="9">The sequence shown here is derived from an EMBL/GenBank/DDBJ whole genome shotgun (WGS) entry which is preliminary data.</text>
</comment>
<dbReference type="SUPFAM" id="SSF46689">
    <property type="entry name" value="Homeodomain-like"/>
    <property type="match status" value="1"/>
</dbReference>
<comment type="subcellular location">
    <subcellularLocation>
        <location evidence="1 5 6">Nucleus</location>
    </subcellularLocation>
</comment>